<sequence length="338" mass="37540">MVSEGTLGRQSNGETDSKEVAVFIDYENIRYSTINSFGREPNPLAWRDKALKYGLMSVARAYADFDQHPPQARTRLDVAGFEAQHYPVKRTSDSHGREKLASRSDLNLVVDIINTALVRPDIEVFLLFTGDKDFIRLVTTLRNRLGRRVVICGVPGSVSPDLVAAAGEEDTIEMTQSADVDIAVIQAIDTYIKQLHEGFVPTQSHMSRTLWRFLDRNLLPSEHIEAKVMEFLRKGVLTKRQTINGQGQELVTTEVNLQHPLVIRALPSLAVPASSEDVDDPLLDDFDDDEVDEALEPVGVEASGEGSIDTSAPLEPGRYQRRFTRGTGSWRGRPIPGS</sequence>
<dbReference type="GO" id="GO:0004540">
    <property type="term" value="F:RNA nuclease activity"/>
    <property type="evidence" value="ECO:0007669"/>
    <property type="project" value="InterPro"/>
</dbReference>
<feature type="compositionally biased region" description="Acidic residues" evidence="1">
    <location>
        <begin position="276"/>
        <end position="295"/>
    </location>
</feature>
<dbReference type="Gene3D" id="3.40.50.1010">
    <property type="entry name" value="5'-nuclease"/>
    <property type="match status" value="1"/>
</dbReference>
<protein>
    <recommendedName>
        <fullName evidence="2">NYN domain-containing protein</fullName>
    </recommendedName>
</protein>
<proteinExistence type="predicted"/>
<evidence type="ECO:0000313" key="3">
    <source>
        <dbReference type="EMBL" id="CAA9578205.1"/>
    </source>
</evidence>
<gene>
    <name evidence="3" type="ORF">AVDCRST_MAG87-3072</name>
</gene>
<name>A0A6J4VID5_9BACT</name>
<reference evidence="3" key="1">
    <citation type="submission" date="2020-02" db="EMBL/GenBank/DDBJ databases">
        <authorList>
            <person name="Meier V. D."/>
        </authorList>
    </citation>
    <scope>NUCLEOTIDE SEQUENCE</scope>
    <source>
        <strain evidence="3">AVDCRST_MAG87</strain>
    </source>
</reference>
<dbReference type="AlphaFoldDB" id="A0A6J4VID5"/>
<organism evidence="3">
    <name type="scientific">uncultured Thermomicrobiales bacterium</name>
    <dbReference type="NCBI Taxonomy" id="1645740"/>
    <lineage>
        <taxon>Bacteria</taxon>
        <taxon>Pseudomonadati</taxon>
        <taxon>Thermomicrobiota</taxon>
        <taxon>Thermomicrobia</taxon>
        <taxon>Thermomicrobiales</taxon>
        <taxon>environmental samples</taxon>
    </lineage>
</organism>
<dbReference type="PANTHER" id="PTHR35811">
    <property type="entry name" value="SLR1870 PROTEIN"/>
    <property type="match status" value="1"/>
</dbReference>
<dbReference type="EMBL" id="CADCWJ010000675">
    <property type="protein sequence ID" value="CAA9578205.1"/>
    <property type="molecule type" value="Genomic_DNA"/>
</dbReference>
<evidence type="ECO:0000259" key="2">
    <source>
        <dbReference type="Pfam" id="PF01936"/>
    </source>
</evidence>
<accession>A0A6J4VID5</accession>
<evidence type="ECO:0000256" key="1">
    <source>
        <dbReference type="SAM" id="MobiDB-lite"/>
    </source>
</evidence>
<feature type="domain" description="NYN" evidence="2">
    <location>
        <begin position="20"/>
        <end position="166"/>
    </location>
</feature>
<feature type="region of interest" description="Disordered" evidence="1">
    <location>
        <begin position="274"/>
        <end position="338"/>
    </location>
</feature>
<dbReference type="Pfam" id="PF01936">
    <property type="entry name" value="NYN"/>
    <property type="match status" value="1"/>
</dbReference>
<dbReference type="PANTHER" id="PTHR35811:SF1">
    <property type="entry name" value="HTH OST-TYPE DOMAIN-CONTAINING PROTEIN"/>
    <property type="match status" value="1"/>
</dbReference>
<dbReference type="InterPro" id="IPR021139">
    <property type="entry name" value="NYN"/>
</dbReference>